<dbReference type="GeneID" id="107435962"/>
<name>A0A6P6FQ77_ZIZJJ</name>
<accession>A0A6P6FQ77</accession>
<evidence type="ECO:0000256" key="1">
    <source>
        <dbReference type="SAM" id="Phobius"/>
    </source>
</evidence>
<keyword evidence="1" id="KW-1133">Transmembrane helix</keyword>
<proteinExistence type="predicted"/>
<evidence type="ECO:0000313" key="2">
    <source>
        <dbReference type="Proteomes" id="UP001652623"/>
    </source>
</evidence>
<feature type="transmembrane region" description="Helical" evidence="1">
    <location>
        <begin position="401"/>
        <end position="425"/>
    </location>
</feature>
<evidence type="ECO:0000313" key="3">
    <source>
        <dbReference type="RefSeq" id="XP_015903076.1"/>
    </source>
</evidence>
<reference evidence="3 4" key="1">
    <citation type="submission" date="2022-04" db="UniProtKB">
        <authorList>
            <consortium name="RefSeq"/>
        </authorList>
    </citation>
    <scope>IDENTIFICATION</scope>
    <source>
        <tissue evidence="3 4">In vitro plantlets</tissue>
    </source>
</reference>
<dbReference type="AlphaFoldDB" id="A0A6P6FQ77"/>
<dbReference type="RefSeq" id="XP_015903077.3">
    <property type="nucleotide sequence ID" value="XM_016047591.4"/>
</dbReference>
<keyword evidence="2" id="KW-1185">Reference proteome</keyword>
<dbReference type="Proteomes" id="UP001652623">
    <property type="component" value="Chromosome 5"/>
</dbReference>
<dbReference type="Pfam" id="PF03140">
    <property type="entry name" value="DUF247"/>
    <property type="match status" value="1"/>
</dbReference>
<dbReference type="InterPro" id="IPR004158">
    <property type="entry name" value="DUF247_pln"/>
</dbReference>
<dbReference type="KEGG" id="zju:107435962"/>
<dbReference type="RefSeq" id="XP_015903076.1">
    <property type="nucleotide sequence ID" value="XM_016047590.2"/>
</dbReference>
<dbReference type="PANTHER" id="PTHR31170:SF17">
    <property type="match status" value="1"/>
</dbReference>
<organism evidence="3">
    <name type="scientific">Ziziphus jujuba</name>
    <name type="common">Chinese jujube</name>
    <name type="synonym">Ziziphus sativa</name>
    <dbReference type="NCBI Taxonomy" id="326968"/>
    <lineage>
        <taxon>Eukaryota</taxon>
        <taxon>Viridiplantae</taxon>
        <taxon>Streptophyta</taxon>
        <taxon>Embryophyta</taxon>
        <taxon>Tracheophyta</taxon>
        <taxon>Spermatophyta</taxon>
        <taxon>Magnoliopsida</taxon>
        <taxon>eudicotyledons</taxon>
        <taxon>Gunneridae</taxon>
        <taxon>Pentapetalae</taxon>
        <taxon>rosids</taxon>
        <taxon>fabids</taxon>
        <taxon>Rosales</taxon>
        <taxon>Rhamnaceae</taxon>
        <taxon>Paliureae</taxon>
        <taxon>Ziziphus</taxon>
    </lineage>
</organism>
<dbReference type="RefSeq" id="XP_015903076.3">
    <property type="nucleotide sequence ID" value="XM_016047590.4"/>
</dbReference>
<dbReference type="PANTHER" id="PTHR31170">
    <property type="entry name" value="BNAC04G53230D PROTEIN"/>
    <property type="match status" value="1"/>
</dbReference>
<dbReference type="RefSeq" id="XP_015903079.1">
    <property type="nucleotide sequence ID" value="XM_016047593.2"/>
</dbReference>
<sequence>MESGNGFDTENPYISLANSIKAQFKSLPPLPSERTIYRVPDRMRLANEKAYTPQVVSIGPFHHGKDSLKTMEEHKMRYLEDYLQRTDESLENYIKIVKESEPRLRSCYAETIGFKSDEFVKIILVDSAFIIQVLLRYSFPELQVERDPIFDRQWMLIDVWPELCLLENQLSFFILEKIYKHKKITVWPGLTLDLSIIELSHKFFAQPLGLGGTEEKLEEIKCNNCAHVVDFLRELYIPSNPRNRGESETINAPSMTELHRAGVKFRVASSKNLFDINFNNGILEIPKLSINYYSELIIRNLLAFEQCHCYDNYINNYVVIMDRLVNIPKDVDLLVENEILENLLGDSGEVATLINKLAEGAIWSKDDFYFADTFNNLNVYCRTPWHKWKANLKQNYFNTPWAIVSVIAAIFLIILAIIQTVCSILQVEK</sequence>
<protein>
    <submittedName>
        <fullName evidence="3 4">UPF0481 protein At3g47200-like</fullName>
    </submittedName>
</protein>
<keyword evidence="1" id="KW-0472">Membrane</keyword>
<keyword evidence="1" id="KW-0812">Transmembrane</keyword>
<evidence type="ECO:0000313" key="4">
    <source>
        <dbReference type="RefSeq" id="XP_015903079.1"/>
    </source>
</evidence>
<gene>
    <name evidence="3 4" type="primary">LOC107435962</name>
</gene>